<feature type="region of interest" description="Disordered" evidence="2">
    <location>
        <begin position="163"/>
        <end position="193"/>
    </location>
</feature>
<evidence type="ECO:0000256" key="2">
    <source>
        <dbReference type="SAM" id="MobiDB-lite"/>
    </source>
</evidence>
<keyword evidence="4" id="KW-1185">Reference proteome</keyword>
<protein>
    <submittedName>
        <fullName evidence="3">Uncharacterized protein</fullName>
    </submittedName>
</protein>
<feature type="compositionally biased region" description="Polar residues" evidence="2">
    <location>
        <begin position="210"/>
        <end position="223"/>
    </location>
</feature>
<dbReference type="Proteomes" id="UP000693970">
    <property type="component" value="Unassembled WGS sequence"/>
</dbReference>
<accession>A0A9K3LKG9</accession>
<dbReference type="EMBL" id="JAGRRH010000010">
    <property type="protein sequence ID" value="KAG7363258.1"/>
    <property type="molecule type" value="Genomic_DNA"/>
</dbReference>
<feature type="region of interest" description="Disordered" evidence="2">
    <location>
        <begin position="256"/>
        <end position="275"/>
    </location>
</feature>
<evidence type="ECO:0000313" key="4">
    <source>
        <dbReference type="Proteomes" id="UP000693970"/>
    </source>
</evidence>
<feature type="region of interest" description="Disordered" evidence="2">
    <location>
        <begin position="560"/>
        <end position="592"/>
    </location>
</feature>
<dbReference type="AlphaFoldDB" id="A0A9K3LKG9"/>
<sequence length="805" mass="89847">MSPSNDIEFVESSSTFSLSRVGNKKTSFVHRSNKRPLGVSSSQSHQPLTLGTINDTHIGGSSKSSGQSQAKKRSRKDVLASISANARKKSAGTLPIPSFKTSATNSTKLGQLERAFFDDESDDDGLTRTKYFDTGLLNSSPNPKGGMMQHHERGLIESDDEDDDLLFAGTSPFQQPKNQSQNVDTKQTTTSNDSMRHQYLSETILLAEKTNNGNKHNQESTLQLKEKGDVKRQSPSNGSTEILLVINQVKEKIERCDEKKDKSQGDTNRDSQMNEPCVNNRHATCHARNQSHVLQTTPCVAVEVICKGVEISTSHNQVIHDLSRGESNLHTVPDPRMDVLTEQGAKPKVNSGRPRKQKQSDPKGTHSEIAAPTVKNGPEGPSIDAPTRVRRRARMQCCALCKTCPCQKVQNPEASTTVDLNAFSRSGIAMERALIRRIQKLEKSSESLEEQTEMVRRKLKAHRRDTWKRTKLGIPQATTVDEETGGSYFLPDAEVFERQQMESIALNPHIVQKAQQRLFEDVPLQQVTLTQMMGFTREEDQQASCDITLREAFAADEGTALRASQSDGENVVEEECKEGKTNEDDEQSEYVEETECTDVISRVHRNGTAEFHDEHNTASFSIWDFVAPMTQGAAENAISNSAGSDKSTSKWDELFQLDDNVQDDRDDGLNDLLNLFDEDENDKAYTKPCSANGRRSTVLLSQEAQAIADQIISNVGSKSEMLDRSCPNWKENISFALCQDDRETIEQALENVQESRRRMLEVRQKILEAWERQDAALEVFETALEASSQRLNAQNHPTIQSKEDD</sequence>
<evidence type="ECO:0000256" key="1">
    <source>
        <dbReference type="SAM" id="Coils"/>
    </source>
</evidence>
<comment type="caution">
    <text evidence="3">The sequence shown here is derived from an EMBL/GenBank/DDBJ whole genome shotgun (WGS) entry which is preliminary data.</text>
</comment>
<dbReference type="OrthoDB" id="49546at2759"/>
<feature type="compositionally biased region" description="Acidic residues" evidence="2">
    <location>
        <begin position="583"/>
        <end position="592"/>
    </location>
</feature>
<feature type="compositionally biased region" description="Low complexity" evidence="2">
    <location>
        <begin position="59"/>
        <end position="69"/>
    </location>
</feature>
<feature type="region of interest" description="Disordered" evidence="2">
    <location>
        <begin position="20"/>
        <end position="84"/>
    </location>
</feature>
<organism evidence="3 4">
    <name type="scientific">Nitzschia inconspicua</name>
    <dbReference type="NCBI Taxonomy" id="303405"/>
    <lineage>
        <taxon>Eukaryota</taxon>
        <taxon>Sar</taxon>
        <taxon>Stramenopiles</taxon>
        <taxon>Ochrophyta</taxon>
        <taxon>Bacillariophyta</taxon>
        <taxon>Bacillariophyceae</taxon>
        <taxon>Bacillariophycidae</taxon>
        <taxon>Bacillariales</taxon>
        <taxon>Bacillariaceae</taxon>
        <taxon>Nitzschia</taxon>
    </lineage>
</organism>
<feature type="coiled-coil region" evidence="1">
    <location>
        <begin position="738"/>
        <end position="765"/>
    </location>
</feature>
<evidence type="ECO:0000313" key="3">
    <source>
        <dbReference type="EMBL" id="KAG7363258.1"/>
    </source>
</evidence>
<feature type="compositionally biased region" description="Polar residues" evidence="2">
    <location>
        <begin position="171"/>
        <end position="193"/>
    </location>
</feature>
<feature type="region of interest" description="Disordered" evidence="2">
    <location>
        <begin position="210"/>
        <end position="238"/>
    </location>
</feature>
<gene>
    <name evidence="3" type="ORF">IV203_026618</name>
</gene>
<keyword evidence="1" id="KW-0175">Coiled coil</keyword>
<feature type="compositionally biased region" description="Basic and acidic residues" evidence="2">
    <location>
        <begin position="256"/>
        <end position="269"/>
    </location>
</feature>
<reference evidence="3" key="1">
    <citation type="journal article" date="2021" name="Sci. Rep.">
        <title>Diploid genomic architecture of Nitzschia inconspicua, an elite biomass production diatom.</title>
        <authorList>
            <person name="Oliver A."/>
            <person name="Podell S."/>
            <person name="Pinowska A."/>
            <person name="Traller J.C."/>
            <person name="Smith S.R."/>
            <person name="McClure R."/>
            <person name="Beliaev A."/>
            <person name="Bohutskyi P."/>
            <person name="Hill E.A."/>
            <person name="Rabines A."/>
            <person name="Zheng H."/>
            <person name="Allen L.Z."/>
            <person name="Kuo A."/>
            <person name="Grigoriev I.V."/>
            <person name="Allen A.E."/>
            <person name="Hazlebeck D."/>
            <person name="Allen E.E."/>
        </authorList>
    </citation>
    <scope>NUCLEOTIDE SEQUENCE</scope>
    <source>
        <strain evidence="3">Hildebrandi</strain>
    </source>
</reference>
<feature type="region of interest" description="Disordered" evidence="2">
    <location>
        <begin position="343"/>
        <end position="385"/>
    </location>
</feature>
<feature type="coiled-coil region" evidence="1">
    <location>
        <begin position="431"/>
        <end position="465"/>
    </location>
</feature>
<feature type="compositionally biased region" description="Polar residues" evidence="2">
    <location>
        <begin position="39"/>
        <end position="55"/>
    </location>
</feature>
<reference evidence="3" key="2">
    <citation type="submission" date="2021-04" db="EMBL/GenBank/DDBJ databases">
        <authorList>
            <person name="Podell S."/>
        </authorList>
    </citation>
    <scope>NUCLEOTIDE SEQUENCE</scope>
    <source>
        <strain evidence="3">Hildebrandi</strain>
    </source>
</reference>
<name>A0A9K3LKG9_9STRA</name>
<proteinExistence type="predicted"/>